<accession>A0A2P2NN83</accession>
<dbReference type="AlphaFoldDB" id="A0A2P2NN83"/>
<organism evidence="1">
    <name type="scientific">Rhizophora mucronata</name>
    <name type="common">Asiatic mangrove</name>
    <dbReference type="NCBI Taxonomy" id="61149"/>
    <lineage>
        <taxon>Eukaryota</taxon>
        <taxon>Viridiplantae</taxon>
        <taxon>Streptophyta</taxon>
        <taxon>Embryophyta</taxon>
        <taxon>Tracheophyta</taxon>
        <taxon>Spermatophyta</taxon>
        <taxon>Magnoliopsida</taxon>
        <taxon>eudicotyledons</taxon>
        <taxon>Gunneridae</taxon>
        <taxon>Pentapetalae</taxon>
        <taxon>rosids</taxon>
        <taxon>fabids</taxon>
        <taxon>Malpighiales</taxon>
        <taxon>Rhizophoraceae</taxon>
        <taxon>Rhizophora</taxon>
    </lineage>
</organism>
<proteinExistence type="predicted"/>
<evidence type="ECO:0000313" key="1">
    <source>
        <dbReference type="EMBL" id="MBX43978.1"/>
    </source>
</evidence>
<dbReference type="EMBL" id="GGEC01063494">
    <property type="protein sequence ID" value="MBX43978.1"/>
    <property type="molecule type" value="Transcribed_RNA"/>
</dbReference>
<protein>
    <submittedName>
        <fullName evidence="1">Uncharacterized protein</fullName>
    </submittedName>
</protein>
<sequence length="36" mass="4252">MLVESYSIMTWISLDSVHGNNIFTKVGRRRHIVDLY</sequence>
<name>A0A2P2NN83_RHIMU</name>
<reference evidence="1" key="1">
    <citation type="submission" date="2018-02" db="EMBL/GenBank/DDBJ databases">
        <title>Rhizophora mucronata_Transcriptome.</title>
        <authorList>
            <person name="Meera S.P."/>
            <person name="Sreeshan A."/>
            <person name="Augustine A."/>
        </authorList>
    </citation>
    <scope>NUCLEOTIDE SEQUENCE</scope>
    <source>
        <tissue evidence="1">Leaf</tissue>
    </source>
</reference>